<evidence type="ECO:0000313" key="1">
    <source>
        <dbReference type="EMBL" id="GIM93809.1"/>
    </source>
</evidence>
<reference evidence="1 2" key="1">
    <citation type="submission" date="2021-03" db="EMBL/GenBank/DDBJ databases">
        <title>Whole genome shotgun sequence of Actinoplanes toevensis NBRC 105298.</title>
        <authorList>
            <person name="Komaki H."/>
            <person name="Tamura T."/>
        </authorList>
    </citation>
    <scope>NUCLEOTIDE SEQUENCE [LARGE SCALE GENOMIC DNA]</scope>
    <source>
        <strain evidence="1 2">NBRC 105298</strain>
    </source>
</reference>
<accession>A0A919TGR3</accession>
<dbReference type="Proteomes" id="UP000677082">
    <property type="component" value="Unassembled WGS sequence"/>
</dbReference>
<dbReference type="AlphaFoldDB" id="A0A919TGR3"/>
<evidence type="ECO:0000313" key="2">
    <source>
        <dbReference type="Proteomes" id="UP000677082"/>
    </source>
</evidence>
<keyword evidence="2" id="KW-1185">Reference proteome</keyword>
<name>A0A919TGR3_9ACTN</name>
<protein>
    <submittedName>
        <fullName evidence="1">Uncharacterized protein</fullName>
    </submittedName>
</protein>
<gene>
    <name evidence="1" type="ORF">Ato02nite_056020</name>
</gene>
<proteinExistence type="predicted"/>
<comment type="caution">
    <text evidence="1">The sequence shown here is derived from an EMBL/GenBank/DDBJ whole genome shotgun (WGS) entry which is preliminary data.</text>
</comment>
<dbReference type="EMBL" id="BOQN01000070">
    <property type="protein sequence ID" value="GIM93809.1"/>
    <property type="molecule type" value="Genomic_DNA"/>
</dbReference>
<sequence length="128" mass="14084">MWTGERDGKLAVLVQNGSSVALTFVFLMWENPVNTEPKIQITAVVEQKLEPCTRWTLGLDHPKFAPVRELFLDGVAFIDANGAWKVDSLLGELEGPHYGPPKPDQVLIVPWESSYMTAEAIEGCSVSG</sequence>
<organism evidence="1 2">
    <name type="scientific">Paractinoplanes toevensis</name>
    <dbReference type="NCBI Taxonomy" id="571911"/>
    <lineage>
        <taxon>Bacteria</taxon>
        <taxon>Bacillati</taxon>
        <taxon>Actinomycetota</taxon>
        <taxon>Actinomycetes</taxon>
        <taxon>Micromonosporales</taxon>
        <taxon>Micromonosporaceae</taxon>
        <taxon>Paractinoplanes</taxon>
    </lineage>
</organism>